<name>A0ABW8K6D7_9GAMM</name>
<evidence type="ECO:0000313" key="4">
    <source>
        <dbReference type="EMBL" id="MFK2918155.1"/>
    </source>
</evidence>
<proteinExistence type="inferred from homology"/>
<gene>
    <name evidence="4" type="primary">flgN</name>
    <name evidence="4" type="ORF">ISS97_12855</name>
</gene>
<dbReference type="InterPro" id="IPR007809">
    <property type="entry name" value="FlgN-like"/>
</dbReference>
<evidence type="ECO:0000256" key="3">
    <source>
        <dbReference type="ARBA" id="ARBA00022795"/>
    </source>
</evidence>
<comment type="similarity">
    <text evidence="2">Belongs to the FlgN family.</text>
</comment>
<evidence type="ECO:0000256" key="1">
    <source>
        <dbReference type="ARBA" id="ARBA00002397"/>
    </source>
</evidence>
<comment type="function">
    <text evidence="1">Required for the efficient initiation of filament assembly.</text>
</comment>
<accession>A0ABW8K6D7</accession>
<evidence type="ECO:0000313" key="5">
    <source>
        <dbReference type="Proteomes" id="UP001620408"/>
    </source>
</evidence>
<protein>
    <submittedName>
        <fullName evidence="4">Flagellar export chaperone FlgN</fullName>
    </submittedName>
</protein>
<reference evidence="4 5" key="1">
    <citation type="submission" date="2020-10" db="EMBL/GenBank/DDBJ databases">
        <title>Phylogeny of dyella-like bacteria.</title>
        <authorList>
            <person name="Fu J."/>
        </authorList>
    </citation>
    <scope>NUCLEOTIDE SEQUENCE [LARGE SCALE GENOMIC DNA]</scope>
    <source>
        <strain evidence="4 5">BB4</strain>
    </source>
</reference>
<dbReference type="InterPro" id="IPR036679">
    <property type="entry name" value="FlgN-like_sf"/>
</dbReference>
<keyword evidence="4" id="KW-0966">Cell projection</keyword>
<keyword evidence="3" id="KW-1005">Bacterial flagellum biogenesis</keyword>
<dbReference type="Pfam" id="PF05130">
    <property type="entry name" value="FlgN"/>
    <property type="match status" value="1"/>
</dbReference>
<keyword evidence="5" id="KW-1185">Reference proteome</keyword>
<dbReference type="Proteomes" id="UP001620408">
    <property type="component" value="Unassembled WGS sequence"/>
</dbReference>
<organism evidence="4 5">
    <name type="scientific">Dyella koreensis</name>
    <dbReference type="NCBI Taxonomy" id="311235"/>
    <lineage>
        <taxon>Bacteria</taxon>
        <taxon>Pseudomonadati</taxon>
        <taxon>Pseudomonadota</taxon>
        <taxon>Gammaproteobacteria</taxon>
        <taxon>Lysobacterales</taxon>
        <taxon>Rhodanobacteraceae</taxon>
        <taxon>Dyella</taxon>
    </lineage>
</organism>
<keyword evidence="4" id="KW-0969">Cilium</keyword>
<keyword evidence="4" id="KW-0282">Flagellum</keyword>
<evidence type="ECO:0000256" key="2">
    <source>
        <dbReference type="ARBA" id="ARBA00007703"/>
    </source>
</evidence>
<comment type="caution">
    <text evidence="4">The sequence shown here is derived from an EMBL/GenBank/DDBJ whole genome shotgun (WGS) entry which is preliminary data.</text>
</comment>
<dbReference type="SUPFAM" id="SSF140566">
    <property type="entry name" value="FlgN-like"/>
    <property type="match status" value="1"/>
</dbReference>
<dbReference type="Gene3D" id="1.20.58.300">
    <property type="entry name" value="FlgN-like"/>
    <property type="match status" value="1"/>
</dbReference>
<dbReference type="EMBL" id="JADIKD010000011">
    <property type="protein sequence ID" value="MFK2918155.1"/>
    <property type="molecule type" value="Genomic_DNA"/>
</dbReference>
<sequence>MTVMLKQALEELDGEVSAYRRLSSMLDKQFQVATRLDTASLACVSEAIAQEVHCLEGRRRQRSQLLTVASTLANRLPAARGTVAHRAVEQRCTELKELATICKAATLRNGQLLASQYDAMQRVLQGERHTYAPA</sequence>